<keyword evidence="3 11" id="KW-0812">Transmembrane</keyword>
<keyword evidence="5 10" id="KW-0378">Hydrolase</keyword>
<proteinExistence type="inferred from homology"/>
<keyword evidence="1" id="KW-1003">Cell membrane</keyword>
<dbReference type="PANTHER" id="PTHR43221">
    <property type="entry name" value="PROTEASE HTPX"/>
    <property type="match status" value="1"/>
</dbReference>
<evidence type="ECO:0000256" key="10">
    <source>
        <dbReference type="RuleBase" id="RU003983"/>
    </source>
</evidence>
<dbReference type="GO" id="GO:0046872">
    <property type="term" value="F:metal ion binding"/>
    <property type="evidence" value="ECO:0007669"/>
    <property type="project" value="UniProtKB-KW"/>
</dbReference>
<evidence type="ECO:0000256" key="4">
    <source>
        <dbReference type="ARBA" id="ARBA00022723"/>
    </source>
</evidence>
<dbReference type="Proteomes" id="UP000190797">
    <property type="component" value="Chromosome"/>
</dbReference>
<evidence type="ECO:0000256" key="6">
    <source>
        <dbReference type="ARBA" id="ARBA00022833"/>
    </source>
</evidence>
<feature type="domain" description="Peptidase M48" evidence="12">
    <location>
        <begin position="79"/>
        <end position="302"/>
    </location>
</feature>
<comment type="similarity">
    <text evidence="10">Belongs to the peptidase M48 family.</text>
</comment>
<sequence>MSAGLARVAVHTLALLTHLLTPAFLLLGVYLLTRGTLFAILPALVALDLAWLLRPRPAPFPPETRPLTRETAPHLFALLDRIGAEVHAPRTDIVAISGEVNASAHAYGWRRRPVIEIGYPMWLILTPQERIALLAHEMAHSSNGDSRHGLVVGSALHSLAVLIDVTRFDWREGDGVARLFAECLLALVGLPVRGLMVAMELPLHRSSQRAEYRADELGVRAAGTSAMITLLDTTTTRAPSVISFLETSALTAKPENLWTALGAAVEAVPAAELDRRREAARSEDVRWDSTHPPTYLRIERVAALPHQEGRVPAEAAGEAVDRELGAVALHVAQAIKENARSALYH</sequence>
<evidence type="ECO:0000256" key="1">
    <source>
        <dbReference type="ARBA" id="ARBA00022475"/>
    </source>
</evidence>
<evidence type="ECO:0000259" key="12">
    <source>
        <dbReference type="Pfam" id="PF01435"/>
    </source>
</evidence>
<dbReference type="Gene3D" id="3.30.2010.10">
    <property type="entry name" value="Metalloproteases ('zincins'), catalytic domain"/>
    <property type="match status" value="1"/>
</dbReference>
<evidence type="ECO:0000256" key="5">
    <source>
        <dbReference type="ARBA" id="ARBA00022801"/>
    </source>
</evidence>
<dbReference type="GO" id="GO:0006508">
    <property type="term" value="P:proteolysis"/>
    <property type="evidence" value="ECO:0007669"/>
    <property type="project" value="UniProtKB-KW"/>
</dbReference>
<dbReference type="EMBL" id="CP017717">
    <property type="protein sequence ID" value="AQZ67274.1"/>
    <property type="molecule type" value="Genomic_DNA"/>
</dbReference>
<keyword evidence="8 10" id="KW-0482">Metalloprotease</keyword>
<evidence type="ECO:0000256" key="3">
    <source>
        <dbReference type="ARBA" id="ARBA00022692"/>
    </source>
</evidence>
<name>A0A1V0AAM1_9ACTN</name>
<keyword evidence="4" id="KW-0479">Metal-binding</keyword>
<protein>
    <recommendedName>
        <fullName evidence="12">Peptidase M48 domain-containing protein</fullName>
    </recommendedName>
</protein>
<evidence type="ECO:0000256" key="9">
    <source>
        <dbReference type="ARBA" id="ARBA00023136"/>
    </source>
</evidence>
<keyword evidence="2 10" id="KW-0645">Protease</keyword>
<evidence type="ECO:0000313" key="13">
    <source>
        <dbReference type="EMBL" id="AQZ67274.1"/>
    </source>
</evidence>
<keyword evidence="9 11" id="KW-0472">Membrane</keyword>
<dbReference type="PANTHER" id="PTHR43221:SF2">
    <property type="entry name" value="PROTEASE HTPX HOMOLOG"/>
    <property type="match status" value="1"/>
</dbReference>
<dbReference type="GO" id="GO:0004222">
    <property type="term" value="F:metalloendopeptidase activity"/>
    <property type="evidence" value="ECO:0007669"/>
    <property type="project" value="InterPro"/>
</dbReference>
<evidence type="ECO:0000256" key="11">
    <source>
        <dbReference type="SAM" id="Phobius"/>
    </source>
</evidence>
<evidence type="ECO:0000313" key="14">
    <source>
        <dbReference type="Proteomes" id="UP000190797"/>
    </source>
</evidence>
<evidence type="ECO:0000256" key="7">
    <source>
        <dbReference type="ARBA" id="ARBA00022989"/>
    </source>
</evidence>
<reference evidence="14" key="1">
    <citation type="journal article" date="2017" name="Med. Chem. Commun.">
        <title>Nonomuraea sp. ATCC 55076 harbours the largest actinomycete chromosome to date and the kistamicin biosynthetic gene cluster.</title>
        <authorList>
            <person name="Nazari B."/>
            <person name="Forneris C.C."/>
            <person name="Gibson M.I."/>
            <person name="Moon K."/>
            <person name="Schramma K.R."/>
            <person name="Seyedsayamdost M.R."/>
        </authorList>
    </citation>
    <scope>NUCLEOTIDE SEQUENCE [LARGE SCALE GENOMIC DNA]</scope>
    <source>
        <strain evidence="14">ATCC 55076</strain>
    </source>
</reference>
<keyword evidence="14" id="KW-1185">Reference proteome</keyword>
<gene>
    <name evidence="13" type="ORF">BKM31_42665</name>
</gene>
<dbReference type="Pfam" id="PF01435">
    <property type="entry name" value="Peptidase_M48"/>
    <property type="match status" value="1"/>
</dbReference>
<dbReference type="InterPro" id="IPR001915">
    <property type="entry name" value="Peptidase_M48"/>
</dbReference>
<dbReference type="STRING" id="1909395.BKM31_42665"/>
<feature type="transmembrane region" description="Helical" evidence="11">
    <location>
        <begin position="37"/>
        <end position="53"/>
    </location>
</feature>
<evidence type="ECO:0000256" key="2">
    <source>
        <dbReference type="ARBA" id="ARBA00022670"/>
    </source>
</evidence>
<dbReference type="CDD" id="cd07328">
    <property type="entry name" value="M48_Ste24p_like"/>
    <property type="match status" value="1"/>
</dbReference>
<keyword evidence="7 11" id="KW-1133">Transmembrane helix</keyword>
<dbReference type="KEGG" id="noa:BKM31_42665"/>
<evidence type="ECO:0000256" key="8">
    <source>
        <dbReference type="ARBA" id="ARBA00023049"/>
    </source>
</evidence>
<dbReference type="InterPro" id="IPR050083">
    <property type="entry name" value="HtpX_protease"/>
</dbReference>
<feature type="transmembrane region" description="Helical" evidence="11">
    <location>
        <begin position="12"/>
        <end position="31"/>
    </location>
</feature>
<accession>A0A1V0AAM1</accession>
<keyword evidence="6 10" id="KW-0862">Zinc</keyword>
<organism evidence="13 14">
    <name type="scientific">[Actinomadura] parvosata subsp. kistnae</name>
    <dbReference type="NCBI Taxonomy" id="1909395"/>
    <lineage>
        <taxon>Bacteria</taxon>
        <taxon>Bacillati</taxon>
        <taxon>Actinomycetota</taxon>
        <taxon>Actinomycetes</taxon>
        <taxon>Streptosporangiales</taxon>
        <taxon>Streptosporangiaceae</taxon>
        <taxon>Nonomuraea</taxon>
    </lineage>
</organism>
<comment type="cofactor">
    <cofactor evidence="10">
        <name>Zn(2+)</name>
        <dbReference type="ChEBI" id="CHEBI:29105"/>
    </cofactor>
    <text evidence="10">Binds 1 zinc ion per subunit.</text>
</comment>
<dbReference type="AlphaFoldDB" id="A0A1V0AAM1"/>